<reference evidence="3" key="1">
    <citation type="submission" date="2017-04" db="EMBL/GenBank/DDBJ databases">
        <title>Comparative genomics and description of representatives of a novel lineage of planctomycetes thriving in anoxic sediments.</title>
        <authorList>
            <person name="Spring S."/>
            <person name="Bunk B."/>
            <person name="Sproer C."/>
        </authorList>
    </citation>
    <scope>NUCLEOTIDE SEQUENCE [LARGE SCALE GENOMIC DNA]</scope>
    <source>
        <strain evidence="3">ST-PulAB-D4</strain>
    </source>
</reference>
<sequence length="49" mass="5018">MSCGADIKRKTKKFSGFTIAGNQPDDSGSADSGSRAVKTRPPGKAGFGE</sequence>
<dbReference type="KEGG" id="pbp:STSP1_02180"/>
<proteinExistence type="predicted"/>
<dbReference type="STRING" id="1941349.STSP1_02180"/>
<feature type="region of interest" description="Disordered" evidence="1">
    <location>
        <begin position="15"/>
        <end position="49"/>
    </location>
</feature>
<protein>
    <submittedName>
        <fullName evidence="2">Uncharacterized protein</fullName>
    </submittedName>
</protein>
<evidence type="ECO:0000313" key="3">
    <source>
        <dbReference type="Proteomes" id="UP000193334"/>
    </source>
</evidence>
<dbReference type="AlphaFoldDB" id="A0A1W6LPR7"/>
<keyword evidence="3" id="KW-1185">Reference proteome</keyword>
<organism evidence="2 3">
    <name type="scientific">Sedimentisphaera salicampi</name>
    <dbReference type="NCBI Taxonomy" id="1941349"/>
    <lineage>
        <taxon>Bacteria</taxon>
        <taxon>Pseudomonadati</taxon>
        <taxon>Planctomycetota</taxon>
        <taxon>Phycisphaerae</taxon>
        <taxon>Sedimentisphaerales</taxon>
        <taxon>Sedimentisphaeraceae</taxon>
        <taxon>Sedimentisphaera</taxon>
    </lineage>
</organism>
<evidence type="ECO:0000256" key="1">
    <source>
        <dbReference type="SAM" id="MobiDB-lite"/>
    </source>
</evidence>
<name>A0A1W6LPR7_9BACT</name>
<accession>A0A1W6LPR7</accession>
<dbReference type="Proteomes" id="UP000193334">
    <property type="component" value="Chromosome"/>
</dbReference>
<feature type="compositionally biased region" description="Low complexity" evidence="1">
    <location>
        <begin position="25"/>
        <end position="34"/>
    </location>
</feature>
<evidence type="ECO:0000313" key="2">
    <source>
        <dbReference type="EMBL" id="ARN57757.1"/>
    </source>
</evidence>
<dbReference type="EMBL" id="CP021023">
    <property type="protein sequence ID" value="ARN57757.1"/>
    <property type="molecule type" value="Genomic_DNA"/>
</dbReference>
<gene>
    <name evidence="2" type="ORF">STSP1_02180</name>
</gene>